<dbReference type="Proteomes" id="UP000287033">
    <property type="component" value="Unassembled WGS sequence"/>
</dbReference>
<organism evidence="5 6">
    <name type="scientific">Chiloscyllium punctatum</name>
    <name type="common">Brownbanded bambooshark</name>
    <name type="synonym">Hemiscyllium punctatum</name>
    <dbReference type="NCBI Taxonomy" id="137246"/>
    <lineage>
        <taxon>Eukaryota</taxon>
        <taxon>Metazoa</taxon>
        <taxon>Chordata</taxon>
        <taxon>Craniata</taxon>
        <taxon>Vertebrata</taxon>
        <taxon>Chondrichthyes</taxon>
        <taxon>Elasmobranchii</taxon>
        <taxon>Galeomorphii</taxon>
        <taxon>Galeoidea</taxon>
        <taxon>Orectolobiformes</taxon>
        <taxon>Hemiscylliidae</taxon>
        <taxon>Chiloscyllium</taxon>
    </lineage>
</organism>
<dbReference type="PANTHER" id="PTHR15746:SF22">
    <property type="entry name" value="RAB11 FAMILY-INTERACTING PROTEIN 1"/>
    <property type="match status" value="1"/>
</dbReference>
<dbReference type="PROSITE" id="PS50004">
    <property type="entry name" value="C2"/>
    <property type="match status" value="1"/>
</dbReference>
<reference evidence="5 6" key="1">
    <citation type="journal article" date="2018" name="Nat. Ecol. Evol.">
        <title>Shark genomes provide insights into elasmobranch evolution and the origin of vertebrates.</title>
        <authorList>
            <person name="Hara Y"/>
            <person name="Yamaguchi K"/>
            <person name="Onimaru K"/>
            <person name="Kadota M"/>
            <person name="Koyanagi M"/>
            <person name="Keeley SD"/>
            <person name="Tatsumi K"/>
            <person name="Tanaka K"/>
            <person name="Motone F"/>
            <person name="Kageyama Y"/>
            <person name="Nozu R"/>
            <person name="Adachi N"/>
            <person name="Nishimura O"/>
            <person name="Nakagawa R"/>
            <person name="Tanegashima C"/>
            <person name="Kiyatake I"/>
            <person name="Matsumoto R"/>
            <person name="Murakumo K"/>
            <person name="Nishida K"/>
            <person name="Terakita A"/>
            <person name="Kuratani S"/>
            <person name="Sato K"/>
            <person name="Hyodo S Kuraku.S."/>
        </authorList>
    </citation>
    <scope>NUCLEOTIDE SEQUENCE [LARGE SCALE GENOMIC DNA]</scope>
</reference>
<comment type="caution">
    <text evidence="5">The sequence shown here is derived from an EMBL/GenBank/DDBJ whole genome shotgun (WGS) entry which is preliminary data.</text>
</comment>
<dbReference type="InterPro" id="IPR000008">
    <property type="entry name" value="C2_dom"/>
</dbReference>
<keyword evidence="6" id="KW-1185">Reference proteome</keyword>
<name>A0A401RKR4_CHIPU</name>
<accession>A0A401RKR4</accession>
<evidence type="ECO:0000313" key="5">
    <source>
        <dbReference type="EMBL" id="GCC18771.1"/>
    </source>
</evidence>
<dbReference type="GO" id="GO:0031267">
    <property type="term" value="F:small GTPase binding"/>
    <property type="evidence" value="ECO:0007669"/>
    <property type="project" value="InterPro"/>
</dbReference>
<dbReference type="Gene3D" id="2.60.40.150">
    <property type="entry name" value="C2 domain"/>
    <property type="match status" value="1"/>
</dbReference>
<gene>
    <name evidence="5" type="ORF">chiPu_0020886</name>
</gene>
<dbReference type="SMART" id="SM00239">
    <property type="entry name" value="C2"/>
    <property type="match status" value="1"/>
</dbReference>
<feature type="compositionally biased region" description="Polar residues" evidence="3">
    <location>
        <begin position="314"/>
        <end position="325"/>
    </location>
</feature>
<protein>
    <recommendedName>
        <fullName evidence="4">C2 domain-containing protein</fullName>
    </recommendedName>
</protein>
<dbReference type="CDD" id="cd08682">
    <property type="entry name" value="C2_Rab11-FIP_classI"/>
    <property type="match status" value="1"/>
</dbReference>
<feature type="domain" description="C2" evidence="4">
    <location>
        <begin position="88"/>
        <end position="212"/>
    </location>
</feature>
<dbReference type="InterPro" id="IPR035892">
    <property type="entry name" value="C2_domain_sf"/>
</dbReference>
<dbReference type="AlphaFoldDB" id="A0A401RKR4"/>
<evidence type="ECO:0000256" key="1">
    <source>
        <dbReference type="ARBA" id="ARBA00004172"/>
    </source>
</evidence>
<feature type="region of interest" description="Disordered" evidence="3">
    <location>
        <begin position="314"/>
        <end position="342"/>
    </location>
</feature>
<keyword evidence="2" id="KW-0967">Endosome</keyword>
<dbReference type="OrthoDB" id="8956628at2759"/>
<dbReference type="PANTHER" id="PTHR15746">
    <property type="entry name" value="RAB11-RELATED"/>
    <property type="match status" value="1"/>
</dbReference>
<dbReference type="GO" id="GO:0045055">
    <property type="term" value="P:regulated exocytosis"/>
    <property type="evidence" value="ECO:0007669"/>
    <property type="project" value="TreeGrafter"/>
</dbReference>
<dbReference type="SUPFAM" id="SSF49562">
    <property type="entry name" value="C2 domain (Calcium/lipid-binding domain, CaLB)"/>
    <property type="match status" value="1"/>
</dbReference>
<dbReference type="STRING" id="137246.A0A401RKR4"/>
<evidence type="ECO:0000259" key="4">
    <source>
        <dbReference type="PROSITE" id="PS50004"/>
    </source>
</evidence>
<dbReference type="FunFam" id="2.60.40.150:FF:000070">
    <property type="entry name" value="rab11 family-interacting protein 2 isoform X1"/>
    <property type="match status" value="1"/>
</dbReference>
<dbReference type="InterPro" id="IPR037789">
    <property type="entry name" value="FIP_classI"/>
</dbReference>
<proteinExistence type="predicted"/>
<sequence length="380" mass="41579">MVHSRLWEPNLHLPSPIPSDFNLVAMEMISPPTSPDKTGELGWGAWSENPPVIGYGGPANERLGVRARKYPSSWRVTTWRSGAQGSLLQGSASMSLLAQSQQWYPTHVKVVVIRARGLRSKGKDGTNDAYAIMQLGKEQYSSSVAEKTAAPQWREEAEFELPPLQSGRGEKSTLRLTVMHRALVGLDKFLGQAAISLSELYGNKTRSKVGWYKLYSKAGKADKERGEIEADIQFVRNNMTASMFDLSGTDKSRSTLGKLKDRLKGKKRGGFSDSASAIVPSLGTVADSDGEDELPTGKAATTSRLKKLFPKSNLQRSSLSQSMSVIPTAPSSPPGGTRDRDSQGFTEIKLHDLAGGTFAWRFFFFKKKVSCGPMLQAFTE</sequence>
<dbReference type="Pfam" id="PF00168">
    <property type="entry name" value="C2"/>
    <property type="match status" value="1"/>
</dbReference>
<dbReference type="OMA" id="HTADNTH"/>
<dbReference type="EMBL" id="BEZZ01003058">
    <property type="protein sequence ID" value="GCC18771.1"/>
    <property type="molecule type" value="Genomic_DNA"/>
</dbReference>
<evidence type="ECO:0000256" key="3">
    <source>
        <dbReference type="SAM" id="MobiDB-lite"/>
    </source>
</evidence>
<evidence type="ECO:0000313" key="6">
    <source>
        <dbReference type="Proteomes" id="UP000287033"/>
    </source>
</evidence>
<dbReference type="GO" id="GO:0055037">
    <property type="term" value="C:recycling endosome"/>
    <property type="evidence" value="ECO:0007669"/>
    <property type="project" value="UniProtKB-SubCell"/>
</dbReference>
<evidence type="ECO:0000256" key="2">
    <source>
        <dbReference type="ARBA" id="ARBA00022753"/>
    </source>
</evidence>
<comment type="subcellular location">
    <subcellularLocation>
        <location evidence="1">Recycling endosome</location>
    </subcellularLocation>
</comment>